<evidence type="ECO:0000256" key="5">
    <source>
        <dbReference type="SAM" id="Phobius"/>
    </source>
</evidence>
<dbReference type="PANTHER" id="PTHR33514:SF13">
    <property type="entry name" value="PROTEIN ABCI12, CHLOROPLASTIC"/>
    <property type="match status" value="1"/>
</dbReference>
<dbReference type="GO" id="GO:0005886">
    <property type="term" value="C:plasma membrane"/>
    <property type="evidence" value="ECO:0007669"/>
    <property type="project" value="UniProtKB-ARBA"/>
</dbReference>
<evidence type="ECO:0000256" key="1">
    <source>
        <dbReference type="ARBA" id="ARBA00004141"/>
    </source>
</evidence>
<dbReference type="InterPro" id="IPR003339">
    <property type="entry name" value="ABC/ECF_trnsptr_transmembrane"/>
</dbReference>
<gene>
    <name evidence="6" type="ordered locus">SpiGrapes_2671</name>
</gene>
<dbReference type="RefSeq" id="WP_014271271.1">
    <property type="nucleotide sequence ID" value="NC_016633.1"/>
</dbReference>
<feature type="transmembrane region" description="Helical" evidence="5">
    <location>
        <begin position="38"/>
        <end position="56"/>
    </location>
</feature>
<dbReference type="EMBL" id="CP003155">
    <property type="protein sequence ID" value="AEV30431.1"/>
    <property type="molecule type" value="Genomic_DNA"/>
</dbReference>
<dbReference type="KEGG" id="sgp:SpiGrapes_2671"/>
<dbReference type="CDD" id="cd16914">
    <property type="entry name" value="EcfT"/>
    <property type="match status" value="1"/>
</dbReference>
<comment type="subcellular location">
    <subcellularLocation>
        <location evidence="1">Membrane</location>
        <topology evidence="1">Multi-pass membrane protein</topology>
    </subcellularLocation>
</comment>
<name>G8QVB6_SPHPG</name>
<protein>
    <submittedName>
        <fullName evidence="6">ABC-type cobalt transport system, permease component CbiQ</fullName>
    </submittedName>
</protein>
<organism evidence="6 7">
    <name type="scientific">Sphaerochaeta pleomorpha (strain ATCC BAA-1885 / DSM 22778 / Grapes)</name>
    <dbReference type="NCBI Taxonomy" id="158190"/>
    <lineage>
        <taxon>Bacteria</taxon>
        <taxon>Pseudomonadati</taxon>
        <taxon>Spirochaetota</taxon>
        <taxon>Spirochaetia</taxon>
        <taxon>Spirochaetales</taxon>
        <taxon>Sphaerochaetaceae</taxon>
        <taxon>Sphaerochaeta</taxon>
    </lineage>
</organism>
<dbReference type="Pfam" id="PF02361">
    <property type="entry name" value="CbiQ"/>
    <property type="match status" value="1"/>
</dbReference>
<keyword evidence="4 5" id="KW-0472">Membrane</keyword>
<evidence type="ECO:0000313" key="7">
    <source>
        <dbReference type="Proteomes" id="UP000005632"/>
    </source>
</evidence>
<evidence type="ECO:0000256" key="2">
    <source>
        <dbReference type="ARBA" id="ARBA00022692"/>
    </source>
</evidence>
<dbReference type="OrthoDB" id="370693at2"/>
<dbReference type="Proteomes" id="UP000005632">
    <property type="component" value="Chromosome"/>
</dbReference>
<dbReference type="PANTHER" id="PTHR33514">
    <property type="entry name" value="PROTEIN ABCI12, CHLOROPLASTIC"/>
    <property type="match status" value="1"/>
</dbReference>
<dbReference type="eggNOG" id="COG0619">
    <property type="taxonomic scope" value="Bacteria"/>
</dbReference>
<evidence type="ECO:0000256" key="4">
    <source>
        <dbReference type="ARBA" id="ARBA00023136"/>
    </source>
</evidence>
<feature type="transmembrane region" description="Helical" evidence="5">
    <location>
        <begin position="68"/>
        <end position="86"/>
    </location>
</feature>
<sequence>MAEAMIFHFRDRKSFLNASNPVTKFGCVIALCFPLVKAPLITALVLLTPLILLALLQRLPVRSYGRELKFFGFMALLIALTTFFSTHDAQQAAAACVRFFAIILSGMLLADSTAPDDLARSLGSILERIPFVKGWEIASSIELTLSLVPIIFDVTEQVTAARKSRQARTGNPIRTLSDLGGSIFSLLLDRSEDLASALDARAFDPGRERQTLGYGKPDGILLVATILLVIAGYML</sequence>
<keyword evidence="2 5" id="KW-0812">Transmembrane</keyword>
<dbReference type="AlphaFoldDB" id="G8QVB6"/>
<keyword evidence="3 5" id="KW-1133">Transmembrane helix</keyword>
<dbReference type="STRING" id="158190.SpiGrapes_2671"/>
<proteinExistence type="predicted"/>
<accession>G8QVB6</accession>
<dbReference type="HOGENOM" id="CLU_1179604_0_0_12"/>
<feature type="transmembrane region" description="Helical" evidence="5">
    <location>
        <begin position="217"/>
        <end position="234"/>
    </location>
</feature>
<keyword evidence="7" id="KW-1185">Reference proteome</keyword>
<reference evidence="6 7" key="1">
    <citation type="submission" date="2011-11" db="EMBL/GenBank/DDBJ databases">
        <title>Complete sequence of Spirochaeta sp. grapes.</title>
        <authorList>
            <consortium name="US DOE Joint Genome Institute"/>
            <person name="Lucas S."/>
            <person name="Han J."/>
            <person name="Lapidus A."/>
            <person name="Cheng J.-F."/>
            <person name="Goodwin L."/>
            <person name="Pitluck S."/>
            <person name="Peters L."/>
            <person name="Ovchinnikova G."/>
            <person name="Munk A.C."/>
            <person name="Detter J.C."/>
            <person name="Han C."/>
            <person name="Tapia R."/>
            <person name="Land M."/>
            <person name="Hauser L."/>
            <person name="Kyrpides N."/>
            <person name="Ivanova N."/>
            <person name="Pagani I."/>
            <person name="Ritalahtilisa K."/>
            <person name="Loeffler F."/>
            <person name="Woyke T."/>
        </authorList>
    </citation>
    <scope>NUCLEOTIDE SEQUENCE [LARGE SCALE GENOMIC DNA]</scope>
    <source>
        <strain evidence="7">ATCC BAA-1885 / DSM 22778 / Grapes</strain>
    </source>
</reference>
<evidence type="ECO:0000313" key="6">
    <source>
        <dbReference type="EMBL" id="AEV30431.1"/>
    </source>
</evidence>
<evidence type="ECO:0000256" key="3">
    <source>
        <dbReference type="ARBA" id="ARBA00022989"/>
    </source>
</evidence>